<evidence type="ECO:0000313" key="4">
    <source>
        <dbReference type="EMBL" id="MBO1326837.1"/>
    </source>
</evidence>
<feature type="region of interest" description="Disordered" evidence="3">
    <location>
        <begin position="76"/>
        <end position="102"/>
    </location>
</feature>
<proteinExistence type="inferred from homology"/>
<keyword evidence="5" id="KW-1185">Reference proteome</keyword>
<gene>
    <name evidence="4" type="ORF">J2D77_17035</name>
</gene>
<dbReference type="AlphaFoldDB" id="A0A939HN86"/>
<feature type="non-terminal residue" evidence="4">
    <location>
        <position position="1"/>
    </location>
</feature>
<evidence type="ECO:0000313" key="5">
    <source>
        <dbReference type="Proteomes" id="UP000664073"/>
    </source>
</evidence>
<dbReference type="Proteomes" id="UP000664073">
    <property type="component" value="Unassembled WGS sequence"/>
</dbReference>
<feature type="compositionally biased region" description="Acidic residues" evidence="3">
    <location>
        <begin position="79"/>
        <end position="94"/>
    </location>
</feature>
<dbReference type="Pfam" id="PF01446">
    <property type="entry name" value="Rep_1"/>
    <property type="match status" value="1"/>
</dbReference>
<sequence>CARLNYAPSVDVRAVHPRKGEDGTEAIQKAAAETLKYAVKPADMTTDPEWFMELTRQVHKLRFVATGGALKNVLKEGQESDEELALTDGDGEQDDGGRVGFNWRPADRKYRRYRQADAEPSALIHDPRQIDIEDG</sequence>
<dbReference type="GO" id="GO:0006260">
    <property type="term" value="P:DNA replication"/>
    <property type="evidence" value="ECO:0007669"/>
    <property type="project" value="UniProtKB-KW"/>
</dbReference>
<dbReference type="GO" id="GO:0003677">
    <property type="term" value="F:DNA binding"/>
    <property type="evidence" value="ECO:0007669"/>
    <property type="project" value="InterPro"/>
</dbReference>
<evidence type="ECO:0000256" key="2">
    <source>
        <dbReference type="ARBA" id="ARBA00022705"/>
    </source>
</evidence>
<name>A0A939HN86_9PROT</name>
<organism evidence="4 5">
    <name type="scientific">Acetobacter garciniae</name>
    <dbReference type="NCBI Taxonomy" id="2817435"/>
    <lineage>
        <taxon>Bacteria</taxon>
        <taxon>Pseudomonadati</taxon>
        <taxon>Pseudomonadota</taxon>
        <taxon>Alphaproteobacteria</taxon>
        <taxon>Acetobacterales</taxon>
        <taxon>Acetobacteraceae</taxon>
        <taxon>Acetobacter</taxon>
    </lineage>
</organism>
<comment type="similarity">
    <text evidence="1">Belongs to the Gram-positive plasmids replication protein type 1 family.</text>
</comment>
<accession>A0A939HN86</accession>
<dbReference type="EMBL" id="JAFVMH010000031">
    <property type="protein sequence ID" value="MBO1326837.1"/>
    <property type="molecule type" value="Genomic_DNA"/>
</dbReference>
<keyword evidence="2" id="KW-0235">DNA replication</keyword>
<dbReference type="InterPro" id="IPR000989">
    <property type="entry name" value="Rep"/>
</dbReference>
<reference evidence="4" key="1">
    <citation type="submission" date="2021-03" db="EMBL/GenBank/DDBJ databases">
        <title>The complete genome sequence of Acetobacter sp. TBRC 12339.</title>
        <authorList>
            <person name="Charoenyingcharoen P."/>
            <person name="Yukphan P."/>
        </authorList>
    </citation>
    <scope>NUCLEOTIDE SEQUENCE</scope>
    <source>
        <strain evidence="4">TBRC 12339</strain>
    </source>
</reference>
<comment type="caution">
    <text evidence="4">The sequence shown here is derived from an EMBL/GenBank/DDBJ whole genome shotgun (WGS) entry which is preliminary data.</text>
</comment>
<dbReference type="RefSeq" id="WP_207847717.1">
    <property type="nucleotide sequence ID" value="NZ_JAFVMH010000031.1"/>
</dbReference>
<protein>
    <submittedName>
        <fullName evidence="4">Protein rep</fullName>
    </submittedName>
</protein>
<evidence type="ECO:0000256" key="3">
    <source>
        <dbReference type="SAM" id="MobiDB-lite"/>
    </source>
</evidence>
<evidence type="ECO:0000256" key="1">
    <source>
        <dbReference type="ARBA" id="ARBA00008909"/>
    </source>
</evidence>